<keyword evidence="4" id="KW-1185">Reference proteome</keyword>
<protein>
    <recommendedName>
        <fullName evidence="2">Putative tail fiber protein gp53-like C-terminal domain-containing protein</fullName>
    </recommendedName>
</protein>
<dbReference type="InterPro" id="IPR054075">
    <property type="entry name" value="Gp53-like_C"/>
</dbReference>
<name>A0AAW3MJ91_9BURK</name>
<dbReference type="EMBL" id="LPBJ01000104">
    <property type="protein sequence ID" value="KVP87686.1"/>
    <property type="molecule type" value="Genomic_DNA"/>
</dbReference>
<dbReference type="AlphaFoldDB" id="A0AAW3MJ91"/>
<dbReference type="Proteomes" id="UP000056453">
    <property type="component" value="Unassembled WGS sequence"/>
</dbReference>
<feature type="domain" description="Putative tail fiber protein gp53-like C-terminal" evidence="2">
    <location>
        <begin position="268"/>
        <end position="353"/>
    </location>
</feature>
<comment type="caution">
    <text evidence="3">The sequence shown here is derived from an EMBL/GenBank/DDBJ whole genome shotgun (WGS) entry which is preliminary data.</text>
</comment>
<feature type="region of interest" description="Disordered" evidence="1">
    <location>
        <begin position="1"/>
        <end position="29"/>
    </location>
</feature>
<organism evidence="3 4">
    <name type="scientific">Burkholderia ubonensis</name>
    <dbReference type="NCBI Taxonomy" id="101571"/>
    <lineage>
        <taxon>Bacteria</taxon>
        <taxon>Pseudomonadati</taxon>
        <taxon>Pseudomonadota</taxon>
        <taxon>Betaproteobacteria</taxon>
        <taxon>Burkholderiales</taxon>
        <taxon>Burkholderiaceae</taxon>
        <taxon>Burkholderia</taxon>
        <taxon>Burkholderia cepacia complex</taxon>
    </lineage>
</organism>
<gene>
    <name evidence="3" type="ORF">WJ96_01615</name>
</gene>
<sequence length="353" mass="36572">MTDLVESSTWSPGIRQFETSDPVEGGPDGIDNVPLRQLANRTRFLKDAQDALAEAKNPYPQYATIVQMQDAIKALVASAPGALDTLNELAAALGNDPNFATTMTNALAQKAPIESPVFTGAPKGTTAGQFDSSTRLATTAFVQASLGSVRGSYTTATSGTLGAAQAGMQVYVLVPGTTQTINFAELKDGVRMTVYANYTAAGPTTLAINGSAKFVAVTRMTDPTITLNPGEAISLVVDASNINIEVTTANLRYSAAFGASLSPNGYQKLPSGLIIQWISSISGTTDGGGNYVAALPIAYPRGQLFAICTDGGNGGWVFTTTSIPAGSVTIQGISAGAVRANTQFFARLFSIGY</sequence>
<feature type="compositionally biased region" description="Polar residues" evidence="1">
    <location>
        <begin position="1"/>
        <end position="11"/>
    </location>
</feature>
<evidence type="ECO:0000313" key="4">
    <source>
        <dbReference type="Proteomes" id="UP000056453"/>
    </source>
</evidence>
<dbReference type="RefSeq" id="WP_059957005.1">
    <property type="nucleotide sequence ID" value="NZ_LPBJ01000104.1"/>
</dbReference>
<dbReference type="PANTHER" id="PTHR35191">
    <property type="entry name" value="PROPHAGE SIDE TAIL FIBER PROTEIN HOMOLOG STFQ-RELATED"/>
    <property type="match status" value="1"/>
</dbReference>
<dbReference type="PANTHER" id="PTHR35191:SF1">
    <property type="entry name" value="PROPHAGE SIDE TAIL FIBER PROTEIN HOMOLOG STFQ-RELATED"/>
    <property type="match status" value="1"/>
</dbReference>
<dbReference type="Pfam" id="PF21882">
    <property type="entry name" value="Gp53-like_C"/>
    <property type="match status" value="1"/>
</dbReference>
<evidence type="ECO:0000313" key="3">
    <source>
        <dbReference type="EMBL" id="KVP87686.1"/>
    </source>
</evidence>
<proteinExistence type="predicted"/>
<dbReference type="Gene3D" id="2.60.40.3940">
    <property type="match status" value="1"/>
</dbReference>
<evidence type="ECO:0000256" key="1">
    <source>
        <dbReference type="SAM" id="MobiDB-lite"/>
    </source>
</evidence>
<reference evidence="3 4" key="1">
    <citation type="submission" date="2015-11" db="EMBL/GenBank/DDBJ databases">
        <title>Expanding the genomic diversity of Burkholderia species for the development of highly accurate diagnostics.</title>
        <authorList>
            <person name="Sahl J."/>
            <person name="Keim P."/>
            <person name="Wagner D."/>
        </authorList>
    </citation>
    <scope>NUCLEOTIDE SEQUENCE [LARGE SCALE GENOMIC DNA]</scope>
    <source>
        <strain evidence="3 4">MSMB1808WGS</strain>
    </source>
</reference>
<dbReference type="InterPro" id="IPR051934">
    <property type="entry name" value="Phage_Tail_Fiber_Structural"/>
</dbReference>
<evidence type="ECO:0000259" key="2">
    <source>
        <dbReference type="Pfam" id="PF21882"/>
    </source>
</evidence>
<accession>A0AAW3MJ91</accession>